<keyword evidence="4" id="KW-1185">Reference proteome</keyword>
<evidence type="ECO:0000259" key="2">
    <source>
        <dbReference type="Pfam" id="PF07331"/>
    </source>
</evidence>
<comment type="caution">
    <text evidence="3">The sequence shown here is derived from an EMBL/GenBank/DDBJ whole genome shotgun (WGS) entry which is preliminary data.</text>
</comment>
<dbReference type="Proteomes" id="UP000773614">
    <property type="component" value="Unassembled WGS sequence"/>
</dbReference>
<feature type="transmembrane region" description="Helical" evidence="1">
    <location>
        <begin position="117"/>
        <end position="138"/>
    </location>
</feature>
<dbReference type="InterPro" id="IPR009936">
    <property type="entry name" value="DUF1468"/>
</dbReference>
<keyword evidence="1" id="KW-0812">Transmembrane</keyword>
<name>A0A964TA45_9HYPH</name>
<accession>A0A964TA45</accession>
<dbReference type="RefSeq" id="WP_161142442.1">
    <property type="nucleotide sequence ID" value="NZ_SPKJ01000123.1"/>
</dbReference>
<evidence type="ECO:0000256" key="1">
    <source>
        <dbReference type="SAM" id="Phobius"/>
    </source>
</evidence>
<feature type="transmembrane region" description="Helical" evidence="1">
    <location>
        <begin position="78"/>
        <end position="97"/>
    </location>
</feature>
<protein>
    <submittedName>
        <fullName evidence="3">Tripartite tricarboxylate transporter TctB family protein</fullName>
    </submittedName>
</protein>
<dbReference type="EMBL" id="SPKJ01000123">
    <property type="protein sequence ID" value="MYZ50112.1"/>
    <property type="molecule type" value="Genomic_DNA"/>
</dbReference>
<feature type="transmembrane region" description="Helical" evidence="1">
    <location>
        <begin position="35"/>
        <end position="57"/>
    </location>
</feature>
<feature type="transmembrane region" description="Helical" evidence="1">
    <location>
        <begin position="12"/>
        <end position="29"/>
    </location>
</feature>
<dbReference type="OrthoDB" id="8480945at2"/>
<sequence length="148" mass="15840">MPNTLWGERISAVLFIAGALYMGWLATDFPAGGDLFPLFVSGLMVLVAGIMLARTFVAPESFAAWRVREAPAQLAKPIAITAVVILYVLAIFRIGYYTTTFALLVGLPVAVGLRRPVFILASAAGATAFIYALFELALGAQMPRGLLF</sequence>
<feature type="domain" description="DUF1468" evidence="2">
    <location>
        <begin position="12"/>
        <end position="143"/>
    </location>
</feature>
<evidence type="ECO:0000313" key="4">
    <source>
        <dbReference type="Proteomes" id="UP000773614"/>
    </source>
</evidence>
<dbReference type="AlphaFoldDB" id="A0A964TA45"/>
<reference evidence="3" key="1">
    <citation type="submission" date="2019-03" db="EMBL/GenBank/DDBJ databases">
        <title>Afifella sp. nov., isolated from activated sludge.</title>
        <authorList>
            <person name="Li Q."/>
            <person name="Liu Y."/>
        </authorList>
    </citation>
    <scope>NUCLEOTIDE SEQUENCE</scope>
    <source>
        <strain evidence="3">L72</strain>
    </source>
</reference>
<dbReference type="Pfam" id="PF07331">
    <property type="entry name" value="TctB"/>
    <property type="match status" value="1"/>
</dbReference>
<keyword evidence="1" id="KW-0472">Membrane</keyword>
<proteinExistence type="predicted"/>
<keyword evidence="1" id="KW-1133">Transmembrane helix</keyword>
<gene>
    <name evidence="3" type="ORF">E4O86_20610</name>
</gene>
<evidence type="ECO:0000313" key="3">
    <source>
        <dbReference type="EMBL" id="MYZ50112.1"/>
    </source>
</evidence>
<organism evidence="3 4">
    <name type="scientific">Propylenella binzhouense</name>
    <dbReference type="NCBI Taxonomy" id="2555902"/>
    <lineage>
        <taxon>Bacteria</taxon>
        <taxon>Pseudomonadati</taxon>
        <taxon>Pseudomonadota</taxon>
        <taxon>Alphaproteobacteria</taxon>
        <taxon>Hyphomicrobiales</taxon>
        <taxon>Propylenellaceae</taxon>
        <taxon>Propylenella</taxon>
    </lineage>
</organism>